<dbReference type="InterPro" id="IPR007484">
    <property type="entry name" value="Peptidase_M28"/>
</dbReference>
<dbReference type="InterPro" id="IPR046450">
    <property type="entry name" value="PA_dom_sf"/>
</dbReference>
<feature type="region of interest" description="Disordered" evidence="2">
    <location>
        <begin position="28"/>
        <end position="111"/>
    </location>
</feature>
<dbReference type="SUPFAM" id="SSF53187">
    <property type="entry name" value="Zn-dependent exopeptidases"/>
    <property type="match status" value="1"/>
</dbReference>
<keyword evidence="8" id="KW-1185">Reference proteome</keyword>
<feature type="compositionally biased region" description="Polar residues" evidence="2">
    <location>
        <begin position="55"/>
        <end position="68"/>
    </location>
</feature>
<evidence type="ECO:0000256" key="1">
    <source>
        <dbReference type="ARBA" id="ARBA00005634"/>
    </source>
</evidence>
<dbReference type="CDD" id="cd02121">
    <property type="entry name" value="PA_GCPII_like"/>
    <property type="match status" value="1"/>
</dbReference>
<keyword evidence="3" id="KW-1133">Transmembrane helix</keyword>
<comment type="similarity">
    <text evidence="1">Belongs to the peptidase M28 family. M28B subfamily.</text>
</comment>
<dbReference type="SUPFAM" id="SSF47672">
    <property type="entry name" value="Transferrin receptor-like dimerisation domain"/>
    <property type="match status" value="1"/>
</dbReference>
<dbReference type="InParanoid" id="A0A0C3CS11"/>
<dbReference type="OrthoDB" id="5841748at2759"/>
<keyword evidence="3" id="KW-0472">Membrane</keyword>
<evidence type="ECO:0000259" key="4">
    <source>
        <dbReference type="Pfam" id="PF02225"/>
    </source>
</evidence>
<evidence type="ECO:0000256" key="3">
    <source>
        <dbReference type="SAM" id="Phobius"/>
    </source>
</evidence>
<dbReference type="HOGENOM" id="CLU_005688_1_0_1"/>
<reference evidence="7 8" key="1">
    <citation type="submission" date="2014-04" db="EMBL/GenBank/DDBJ databases">
        <authorList>
            <consortium name="DOE Joint Genome Institute"/>
            <person name="Kuo A."/>
            <person name="Martino E."/>
            <person name="Perotto S."/>
            <person name="Kohler A."/>
            <person name="Nagy L.G."/>
            <person name="Floudas D."/>
            <person name="Copeland A."/>
            <person name="Barry K.W."/>
            <person name="Cichocki N."/>
            <person name="Veneault-Fourrey C."/>
            <person name="LaButti K."/>
            <person name="Lindquist E.A."/>
            <person name="Lipzen A."/>
            <person name="Lundell T."/>
            <person name="Morin E."/>
            <person name="Murat C."/>
            <person name="Sun H."/>
            <person name="Tunlid A."/>
            <person name="Henrissat B."/>
            <person name="Grigoriev I.V."/>
            <person name="Hibbett D.S."/>
            <person name="Martin F."/>
            <person name="Nordberg H.P."/>
            <person name="Cantor M.N."/>
            <person name="Hua S.X."/>
        </authorList>
    </citation>
    <scope>NUCLEOTIDE SEQUENCE [LARGE SCALE GENOMIC DNA]</scope>
    <source>
        <strain evidence="7 8">Zn</strain>
    </source>
</reference>
<evidence type="ECO:0000313" key="8">
    <source>
        <dbReference type="Proteomes" id="UP000054321"/>
    </source>
</evidence>
<protein>
    <submittedName>
        <fullName evidence="7">Uncharacterized protein</fullName>
    </submittedName>
</protein>
<gene>
    <name evidence="7" type="ORF">OIDMADRAFT_144448</name>
</gene>
<dbReference type="Pfam" id="PF04253">
    <property type="entry name" value="TFR_dimer"/>
    <property type="match status" value="1"/>
</dbReference>
<name>A0A0C3CS11_OIDMZ</name>
<organism evidence="7 8">
    <name type="scientific">Oidiodendron maius (strain Zn)</name>
    <dbReference type="NCBI Taxonomy" id="913774"/>
    <lineage>
        <taxon>Eukaryota</taxon>
        <taxon>Fungi</taxon>
        <taxon>Dikarya</taxon>
        <taxon>Ascomycota</taxon>
        <taxon>Pezizomycotina</taxon>
        <taxon>Leotiomycetes</taxon>
        <taxon>Leotiomycetes incertae sedis</taxon>
        <taxon>Myxotrichaceae</taxon>
        <taxon>Oidiodendron</taxon>
    </lineage>
</organism>
<dbReference type="CDD" id="cd08022">
    <property type="entry name" value="M28_PSMA_like"/>
    <property type="match status" value="1"/>
</dbReference>
<proteinExistence type="inferred from homology"/>
<dbReference type="InterPro" id="IPR039373">
    <property type="entry name" value="Peptidase_M28B"/>
</dbReference>
<keyword evidence="3" id="KW-0812">Transmembrane</keyword>
<dbReference type="GO" id="GO:0004180">
    <property type="term" value="F:carboxypeptidase activity"/>
    <property type="evidence" value="ECO:0007669"/>
    <property type="project" value="TreeGrafter"/>
</dbReference>
<dbReference type="PANTHER" id="PTHR10404">
    <property type="entry name" value="N-ACETYLATED-ALPHA-LINKED ACIDIC DIPEPTIDASE"/>
    <property type="match status" value="1"/>
</dbReference>
<dbReference type="InterPro" id="IPR036757">
    <property type="entry name" value="TFR-like_dimer_dom_sf"/>
</dbReference>
<dbReference type="Proteomes" id="UP000054321">
    <property type="component" value="Unassembled WGS sequence"/>
</dbReference>
<dbReference type="Pfam" id="PF04389">
    <property type="entry name" value="Peptidase_M28"/>
    <property type="match status" value="1"/>
</dbReference>
<accession>A0A0C3CS11</accession>
<feature type="domain" description="Transferrin receptor-like dimerisation" evidence="5">
    <location>
        <begin position="778"/>
        <end position="900"/>
    </location>
</feature>
<dbReference type="STRING" id="913774.A0A0C3CS11"/>
<feature type="transmembrane region" description="Helical" evidence="3">
    <location>
        <begin position="188"/>
        <end position="209"/>
    </location>
</feature>
<dbReference type="Gene3D" id="1.20.930.40">
    <property type="entry name" value="Transferrin receptor-like, dimerisation domain"/>
    <property type="match status" value="1"/>
</dbReference>
<evidence type="ECO:0000259" key="5">
    <source>
        <dbReference type="Pfam" id="PF04253"/>
    </source>
</evidence>
<dbReference type="Pfam" id="PF02225">
    <property type="entry name" value="PA"/>
    <property type="match status" value="1"/>
</dbReference>
<evidence type="ECO:0000256" key="2">
    <source>
        <dbReference type="SAM" id="MobiDB-lite"/>
    </source>
</evidence>
<dbReference type="SUPFAM" id="SSF52025">
    <property type="entry name" value="PA domain"/>
    <property type="match status" value="1"/>
</dbReference>
<dbReference type="Gene3D" id="3.40.630.10">
    <property type="entry name" value="Zn peptidases"/>
    <property type="match status" value="1"/>
</dbReference>
<dbReference type="AlphaFoldDB" id="A0A0C3CS11"/>
<feature type="domain" description="Peptidase M28" evidence="6">
    <location>
        <begin position="528"/>
        <end position="712"/>
    </location>
</feature>
<dbReference type="InterPro" id="IPR003137">
    <property type="entry name" value="PA_domain"/>
</dbReference>
<reference evidence="8" key="2">
    <citation type="submission" date="2015-01" db="EMBL/GenBank/DDBJ databases">
        <title>Evolutionary Origins and Diversification of the Mycorrhizal Mutualists.</title>
        <authorList>
            <consortium name="DOE Joint Genome Institute"/>
            <consortium name="Mycorrhizal Genomics Consortium"/>
            <person name="Kohler A."/>
            <person name="Kuo A."/>
            <person name="Nagy L.G."/>
            <person name="Floudas D."/>
            <person name="Copeland A."/>
            <person name="Barry K.W."/>
            <person name="Cichocki N."/>
            <person name="Veneault-Fourrey C."/>
            <person name="LaButti K."/>
            <person name="Lindquist E.A."/>
            <person name="Lipzen A."/>
            <person name="Lundell T."/>
            <person name="Morin E."/>
            <person name="Murat C."/>
            <person name="Riley R."/>
            <person name="Ohm R."/>
            <person name="Sun H."/>
            <person name="Tunlid A."/>
            <person name="Henrissat B."/>
            <person name="Grigoriev I.V."/>
            <person name="Hibbett D.S."/>
            <person name="Martin F."/>
        </authorList>
    </citation>
    <scope>NUCLEOTIDE SEQUENCE [LARGE SCALE GENOMIC DNA]</scope>
    <source>
        <strain evidence="8">Zn</strain>
    </source>
</reference>
<dbReference type="Gene3D" id="3.50.30.30">
    <property type="match status" value="1"/>
</dbReference>
<sequence length="905" mass="100253">MSHFVYSVNSGVCGLHLGSGAVNNLHRPVGPPTMADEKPNKYEPLPIPTYEEAIGSSSRSSTPYNNEASEPAEREGLLASDPGGRLPAPTRRAGYRPPPTDGTPSVSDVGEQEHDTFLNQQDDRRDSNAMEDEEVRREMEELEIVDPPTQSTWGKRLTRSLSSINLPFKLPKFNIQWKWPRIRFDANTCVILTRCFAVLLVMAVVYLLFMSDIFTGAAQRMSAQMFDPESVRRHVQSVVNVGRIEEHLRKITQNDHLAGTEGDYMLAKYVQDYFRASGLEDVHMEEFRVYLNYPKQGGRKVEILTKDGSVQWSAKINEDPMYKDPPRQETPVFHGHSRSGDVTGPLIYANYGSKEDFKRLHDSGIDTKGAIALVRTSGPRDGALKVKAAELTGFVGCIIYSDPADSGFVKGKVAPDGRYMPEGGVQRDSVSLPNWVAGDPLTPGWASTEGAKANSKDNNPALVSIPSIPLSWGDAQHLLQAIKGVGVACPDEWKGGIPKTEYWSGDQSSPKVHLLNDQDEVEKQRIWNVMAKIQGIEQREKSIIIGNHRDAWVYGAAGPGSGTAVMLEVAAIFGDLMQRGWRPLRTIEFASWDAGEFNLMGSTEYVEANIDHLREHAFVYMNVDTGVGGHEFKARGNPIFRKALLQVLERISDPLENATLRELWDRRGGQLDSLGVDSDYVAFQDMAGTSSLDFGFDGPNTYQSAYDTFEQAALGDPGFQYHGLLTQIWSLLVLEFSDHLILPFDISAYAAAAAQWAIDLENWVGSQGANQNGNTPWNIEPLREAVLQFINDAKRFEDFEDEWDHAVLGNGGFENAIASAHRQSHNTRMANLETHLLDLEQGGGLPNRTQFKHTLFGPQIWSNGQACFPYVVDAVSGGNWTLAKIQVEKTAAILKRASRKMVGNN</sequence>
<evidence type="ECO:0000259" key="6">
    <source>
        <dbReference type="Pfam" id="PF04389"/>
    </source>
</evidence>
<evidence type="ECO:0000313" key="7">
    <source>
        <dbReference type="EMBL" id="KIN01799.1"/>
    </source>
</evidence>
<feature type="domain" description="PA" evidence="4">
    <location>
        <begin position="342"/>
        <end position="429"/>
    </location>
</feature>
<dbReference type="InterPro" id="IPR007365">
    <property type="entry name" value="TFR-like_dimer_dom"/>
</dbReference>
<dbReference type="EMBL" id="KN832875">
    <property type="protein sequence ID" value="KIN01799.1"/>
    <property type="molecule type" value="Genomic_DNA"/>
</dbReference>
<dbReference type="FunFam" id="3.40.630.10:FF:000101">
    <property type="entry name" value="N-acetylated alpha-linked acidic dipeptidase like 1"/>
    <property type="match status" value="1"/>
</dbReference>
<dbReference type="PANTHER" id="PTHR10404:SF71">
    <property type="entry name" value="CARBOXYPEPTIDASE TRE2, PUTATIVE (AFU_ORTHOLOGUE AFUA_3G10650)-RELATED"/>
    <property type="match status" value="1"/>
</dbReference>